<feature type="compositionally biased region" description="Low complexity" evidence="1">
    <location>
        <begin position="661"/>
        <end position="670"/>
    </location>
</feature>
<feature type="compositionally biased region" description="Basic and acidic residues" evidence="1">
    <location>
        <begin position="795"/>
        <end position="804"/>
    </location>
</feature>
<feature type="compositionally biased region" description="Polar residues" evidence="1">
    <location>
        <begin position="512"/>
        <end position="543"/>
    </location>
</feature>
<feature type="compositionally biased region" description="Polar residues" evidence="1">
    <location>
        <begin position="323"/>
        <end position="344"/>
    </location>
</feature>
<accession>A0A5C5G3T6</accession>
<sequence length="850" mass="88667">MADPAFRGFVESTLDALLVFEGCKRGFLPKITRRLQEFEKRAKVVSGAVFVFDEEETGIKRWTDGLSWSPSRTLGNFLVYRELDKKTPHGAGGGGGDDDDGEGGAGGSGGASVRSRLMGGLTSKADPIDEQDMCGGPIASGSGSRPGSSGARRRSSVTEVGAATLDRARERALVGSLTSSYRFRSDGLVKKTISLQGLHLVGYYRIDDVVSGRLRTPSSHQELSALEVSSHFLAPSFYRIPPLVEIGTDGQLKYKGEADAPVSPVTRSGSSQGIPTPAGPQSRPASSSNAPDHFGQVLPPAGSPWDRPLATTPNSPRRAVASSFRSNNRFDPYSSTRISPSHTFTPHAASGYPFPPMPSNQQPPSRAAFLPVGGSALEGGGAYFQERTPPVDGSTSTSAPLAGGGWHGPHAGGLYPPGSSGNDFGADGLPTPGPAFYQPRHSIPYAPTSDASTSAGIFAYNPPPQAGPSGPGAQQYRAPHTATGAYSAYHRPYSAQQHQPQTHALAHAHLPPSSTASSYAPQLSPTNESHSQSPFATPPSTGHPSRAPHPGMLNLSLVTSAVAPSQGGSSLPSPVPPLGGGGGGGGGYAAPHQRLNGAIVEPTSSLSSHAASLMAEVSPHSPADAVGDSRMQQQQQQALRSMYPGGGPGGYAPPPPPPQQQPTSYSPYEQPRAHYGYPAPQQQQQQQQHPSGLVAAVGNEEVVPASGHGLGVSPYGDIVPAGQAGNGNAPSGYGLPPTNGVQHQHQHQHQQQQQQQQRQPSSHGYAPALSHGGGGMYDGPPPHVDERGGGGGWGVKRETPDPHLHQQPLSPPLQPQQVQVQVQVQPGWWGGEDPWQQGVAQRQAQEFQQA</sequence>
<feature type="region of interest" description="Disordered" evidence="1">
    <location>
        <begin position="259"/>
        <end position="850"/>
    </location>
</feature>
<feature type="compositionally biased region" description="Gly residues" evidence="1">
    <location>
        <begin position="578"/>
        <end position="588"/>
    </location>
</feature>
<feature type="compositionally biased region" description="Polar residues" evidence="1">
    <location>
        <begin position="838"/>
        <end position="850"/>
    </location>
</feature>
<feature type="compositionally biased region" description="Low complexity" evidence="1">
    <location>
        <begin position="815"/>
        <end position="826"/>
    </location>
</feature>
<evidence type="ECO:0000313" key="3">
    <source>
        <dbReference type="Proteomes" id="UP000311382"/>
    </source>
</evidence>
<dbReference type="Proteomes" id="UP000311382">
    <property type="component" value="Unassembled WGS sequence"/>
</dbReference>
<dbReference type="EMBL" id="SOZI01000008">
    <property type="protein sequence ID" value="TNY23770.1"/>
    <property type="molecule type" value="Genomic_DNA"/>
</dbReference>
<feature type="compositionally biased region" description="Low complexity" evidence="1">
    <location>
        <begin position="135"/>
        <end position="150"/>
    </location>
</feature>
<dbReference type="AlphaFoldDB" id="A0A5C5G3T6"/>
<protein>
    <submittedName>
        <fullName evidence="2">Gti1/Pac2 family-domain-containing protein</fullName>
    </submittedName>
</protein>
<dbReference type="PANTHER" id="PTHR28027:SF2">
    <property type="entry name" value="TRANSCRIPTIONAL REGULATOR MIT1"/>
    <property type="match status" value="1"/>
</dbReference>
<organism evidence="2 3">
    <name type="scientific">Rhodotorula diobovata</name>
    <dbReference type="NCBI Taxonomy" id="5288"/>
    <lineage>
        <taxon>Eukaryota</taxon>
        <taxon>Fungi</taxon>
        <taxon>Dikarya</taxon>
        <taxon>Basidiomycota</taxon>
        <taxon>Pucciniomycotina</taxon>
        <taxon>Microbotryomycetes</taxon>
        <taxon>Sporidiobolales</taxon>
        <taxon>Sporidiobolaceae</taxon>
        <taxon>Rhodotorula</taxon>
    </lineage>
</organism>
<dbReference type="PANTHER" id="PTHR28027">
    <property type="entry name" value="TRANSCRIPTIONAL REGULATOR MIT1"/>
    <property type="match status" value="1"/>
</dbReference>
<gene>
    <name evidence="2" type="ORF">DMC30DRAFT_279508</name>
</gene>
<feature type="compositionally biased region" description="Gly residues" evidence="1">
    <location>
        <begin position="402"/>
        <end position="411"/>
    </location>
</feature>
<dbReference type="Pfam" id="PF09729">
    <property type="entry name" value="Gti1_Pac2"/>
    <property type="match status" value="1"/>
</dbReference>
<feature type="compositionally biased region" description="Pro residues" evidence="1">
    <location>
        <begin position="651"/>
        <end position="660"/>
    </location>
</feature>
<comment type="caution">
    <text evidence="2">The sequence shown here is derived from an EMBL/GenBank/DDBJ whole genome shotgun (WGS) entry which is preliminary data.</text>
</comment>
<dbReference type="InterPro" id="IPR018608">
    <property type="entry name" value="Gti1/Pac2"/>
</dbReference>
<name>A0A5C5G3T6_9BASI</name>
<dbReference type="OrthoDB" id="5572844at2759"/>
<feature type="region of interest" description="Disordered" evidence="1">
    <location>
        <begin position="88"/>
        <end position="160"/>
    </location>
</feature>
<reference evidence="2 3" key="1">
    <citation type="submission" date="2019-03" db="EMBL/GenBank/DDBJ databases">
        <title>Rhodosporidium diobovatum UCD-FST 08-225 genome sequencing, assembly, and annotation.</title>
        <authorList>
            <person name="Fakankun I.U."/>
            <person name="Fristensky B."/>
            <person name="Levin D.B."/>
        </authorList>
    </citation>
    <scope>NUCLEOTIDE SEQUENCE [LARGE SCALE GENOMIC DNA]</scope>
    <source>
        <strain evidence="2 3">UCD-FST 08-225</strain>
    </source>
</reference>
<proteinExistence type="predicted"/>
<feature type="compositionally biased region" description="Polar residues" evidence="1">
    <location>
        <begin position="265"/>
        <end position="274"/>
    </location>
</feature>
<keyword evidence="3" id="KW-1185">Reference proteome</keyword>
<dbReference type="GO" id="GO:0003677">
    <property type="term" value="F:DNA binding"/>
    <property type="evidence" value="ECO:0007669"/>
    <property type="project" value="TreeGrafter"/>
</dbReference>
<evidence type="ECO:0000256" key="1">
    <source>
        <dbReference type="SAM" id="MobiDB-lite"/>
    </source>
</evidence>
<evidence type="ECO:0000313" key="2">
    <source>
        <dbReference type="EMBL" id="TNY23770.1"/>
    </source>
</evidence>
<feature type="compositionally biased region" description="Low complexity" evidence="1">
    <location>
        <begin position="604"/>
        <end position="613"/>
    </location>
</feature>